<dbReference type="Proteomes" id="UP000258927">
    <property type="component" value="Chromosome"/>
</dbReference>
<dbReference type="KEGG" id="mmyr:MXMO3_02512"/>
<proteinExistence type="predicted"/>
<dbReference type="SUPFAM" id="SSF46785">
    <property type="entry name" value="Winged helix' DNA-binding domain"/>
    <property type="match status" value="1"/>
</dbReference>
<feature type="domain" description="Transcription regulator PadR N-terminal" evidence="1">
    <location>
        <begin position="8"/>
        <end position="79"/>
    </location>
</feature>
<accession>A0A2R4MGK8</accession>
<dbReference type="RefSeq" id="WP_036220707.1">
    <property type="nucleotide sequence ID" value="NZ_CP021330.1"/>
</dbReference>
<protein>
    <recommendedName>
        <fullName evidence="1">Transcription regulator PadR N-terminal domain-containing protein</fullName>
    </recommendedName>
</protein>
<evidence type="ECO:0000259" key="1">
    <source>
        <dbReference type="Pfam" id="PF03551"/>
    </source>
</evidence>
<dbReference type="PANTHER" id="PTHR43252:SF6">
    <property type="entry name" value="NEGATIVE TRANSCRIPTION REGULATOR PADR"/>
    <property type="match status" value="1"/>
</dbReference>
<dbReference type="InterPro" id="IPR036390">
    <property type="entry name" value="WH_DNA-bd_sf"/>
</dbReference>
<dbReference type="PANTHER" id="PTHR43252">
    <property type="entry name" value="TRANSCRIPTIONAL REGULATOR YQJI"/>
    <property type="match status" value="1"/>
</dbReference>
<dbReference type="Gene3D" id="1.10.10.10">
    <property type="entry name" value="Winged helix-like DNA-binding domain superfamily/Winged helix DNA-binding domain"/>
    <property type="match status" value="1"/>
</dbReference>
<name>A0A2R4MGK8_9HYPH</name>
<dbReference type="AlphaFoldDB" id="A0A2R4MGK8"/>
<evidence type="ECO:0000313" key="3">
    <source>
        <dbReference type="Proteomes" id="UP000258927"/>
    </source>
</evidence>
<dbReference type="STRING" id="1122213.GCA_000423365_00149"/>
<dbReference type="InterPro" id="IPR005149">
    <property type="entry name" value="Tscrpt_reg_PadR_N"/>
</dbReference>
<keyword evidence="3" id="KW-1185">Reference proteome</keyword>
<evidence type="ECO:0000313" key="2">
    <source>
        <dbReference type="EMBL" id="AVX05024.1"/>
    </source>
</evidence>
<organism evidence="2 3">
    <name type="scientific">Maritalea myrionectae</name>
    <dbReference type="NCBI Taxonomy" id="454601"/>
    <lineage>
        <taxon>Bacteria</taxon>
        <taxon>Pseudomonadati</taxon>
        <taxon>Pseudomonadota</taxon>
        <taxon>Alphaproteobacteria</taxon>
        <taxon>Hyphomicrobiales</taxon>
        <taxon>Devosiaceae</taxon>
        <taxon>Maritalea</taxon>
    </lineage>
</organism>
<dbReference type="EMBL" id="CP021330">
    <property type="protein sequence ID" value="AVX05024.1"/>
    <property type="molecule type" value="Genomic_DNA"/>
</dbReference>
<sequence length="182" mass="21082">MNVKTICLAILTQGETTGYDIRKRSTEGDYAYFMEASFGSIYPALSKLEEEAYVTSRTVAQEGKPSKRVYKITPTGREFFINSLYDELNDDVFRSEFLLFLRFVEDLPRSLVEKRVNERIAKCNDAIENVKKLEEEFTKPSERWVLNFGQHCMRSARQYLIDNKQEIIALAKQEDVPARAAE</sequence>
<dbReference type="InterPro" id="IPR036388">
    <property type="entry name" value="WH-like_DNA-bd_sf"/>
</dbReference>
<dbReference type="Pfam" id="PF03551">
    <property type="entry name" value="PadR"/>
    <property type="match status" value="1"/>
</dbReference>
<reference evidence="2 3" key="1">
    <citation type="submission" date="2017-05" db="EMBL/GenBank/DDBJ databases">
        <title>Genome Analysis of Maritalea myrionectae HL2708#5.</title>
        <authorList>
            <consortium name="Cotde Inc.-PKNU"/>
            <person name="Jang D."/>
            <person name="Oh H.-M."/>
        </authorList>
    </citation>
    <scope>NUCLEOTIDE SEQUENCE [LARGE SCALE GENOMIC DNA]</scope>
    <source>
        <strain evidence="2 3">HL2708#5</strain>
    </source>
</reference>
<gene>
    <name evidence="2" type="ORF">MXMO3_02512</name>
</gene>